<evidence type="ECO:0000313" key="3">
    <source>
        <dbReference type="Proteomes" id="UP000886595"/>
    </source>
</evidence>
<keyword evidence="3" id="KW-1185">Reference proteome</keyword>
<organism evidence="2 3">
    <name type="scientific">Brassica carinata</name>
    <name type="common">Ethiopian mustard</name>
    <name type="synonym">Abyssinian cabbage</name>
    <dbReference type="NCBI Taxonomy" id="52824"/>
    <lineage>
        <taxon>Eukaryota</taxon>
        <taxon>Viridiplantae</taxon>
        <taxon>Streptophyta</taxon>
        <taxon>Embryophyta</taxon>
        <taxon>Tracheophyta</taxon>
        <taxon>Spermatophyta</taxon>
        <taxon>Magnoliopsida</taxon>
        <taxon>eudicotyledons</taxon>
        <taxon>Gunneridae</taxon>
        <taxon>Pentapetalae</taxon>
        <taxon>rosids</taxon>
        <taxon>malvids</taxon>
        <taxon>Brassicales</taxon>
        <taxon>Brassicaceae</taxon>
        <taxon>Brassiceae</taxon>
        <taxon>Brassica</taxon>
    </lineage>
</organism>
<dbReference type="GO" id="GO:0005829">
    <property type="term" value="C:cytosol"/>
    <property type="evidence" value="ECO:0007669"/>
    <property type="project" value="TreeGrafter"/>
</dbReference>
<feature type="compositionally biased region" description="Basic and acidic residues" evidence="1">
    <location>
        <begin position="272"/>
        <end position="294"/>
    </location>
</feature>
<protein>
    <recommendedName>
        <fullName evidence="4">Seed maturation protein</fullName>
    </recommendedName>
</protein>
<feature type="compositionally biased region" description="Basic and acidic residues" evidence="1">
    <location>
        <begin position="74"/>
        <end position="97"/>
    </location>
</feature>
<evidence type="ECO:0000313" key="2">
    <source>
        <dbReference type="EMBL" id="KAG2332276.1"/>
    </source>
</evidence>
<accession>A0A8X7WM64</accession>
<dbReference type="EMBL" id="JAAMPC010000001">
    <property type="protein sequence ID" value="KAG2332276.1"/>
    <property type="molecule type" value="Genomic_DNA"/>
</dbReference>
<name>A0A8X7WM64_BRACI</name>
<dbReference type="PANTHER" id="PTHR47877:SF7">
    <property type="entry name" value="(RAPE) HYPOTHETICAL PROTEIN"/>
    <property type="match status" value="1"/>
</dbReference>
<dbReference type="AlphaFoldDB" id="A0A8X7WM64"/>
<proteinExistence type="predicted"/>
<gene>
    <name evidence="2" type="ORF">Bca52824_003456</name>
</gene>
<dbReference type="Proteomes" id="UP000886595">
    <property type="component" value="Unassembled WGS sequence"/>
</dbReference>
<comment type="caution">
    <text evidence="2">The sequence shown here is derived from an EMBL/GenBank/DDBJ whole genome shotgun (WGS) entry which is preliminary data.</text>
</comment>
<feature type="compositionally biased region" description="Basic and acidic residues" evidence="1">
    <location>
        <begin position="33"/>
        <end position="57"/>
    </location>
</feature>
<dbReference type="GO" id="GO:0009631">
    <property type="term" value="P:cold acclimation"/>
    <property type="evidence" value="ECO:0007669"/>
    <property type="project" value="TreeGrafter"/>
</dbReference>
<evidence type="ECO:0000256" key="1">
    <source>
        <dbReference type="SAM" id="MobiDB-lite"/>
    </source>
</evidence>
<feature type="compositionally biased region" description="Basic and acidic residues" evidence="1">
    <location>
        <begin position="109"/>
        <end position="122"/>
    </location>
</feature>
<feature type="compositionally biased region" description="Basic and acidic residues" evidence="1">
    <location>
        <begin position="530"/>
        <end position="548"/>
    </location>
</feature>
<reference evidence="2 3" key="1">
    <citation type="submission" date="2020-02" db="EMBL/GenBank/DDBJ databases">
        <authorList>
            <person name="Ma Q."/>
            <person name="Huang Y."/>
            <person name="Song X."/>
            <person name="Pei D."/>
        </authorList>
    </citation>
    <scope>NUCLEOTIDE SEQUENCE [LARGE SCALE GENOMIC DNA]</scope>
    <source>
        <strain evidence="2">Sxm20200214</strain>
        <tissue evidence="2">Leaf</tissue>
    </source>
</reference>
<evidence type="ECO:0008006" key="4">
    <source>
        <dbReference type="Google" id="ProtNLM"/>
    </source>
</evidence>
<feature type="compositionally biased region" description="Basic and acidic residues" evidence="1">
    <location>
        <begin position="1"/>
        <end position="25"/>
    </location>
</feature>
<dbReference type="PANTHER" id="PTHR47877">
    <property type="entry name" value="LATE EMBRYOGENESIS ABUNDANT DOMAIN-CONTAINING PROTEIN / LEA DOMAIN-CONTAINING PROTEIN"/>
    <property type="match status" value="1"/>
</dbReference>
<feature type="region of interest" description="Disordered" evidence="1">
    <location>
        <begin position="177"/>
        <end position="324"/>
    </location>
</feature>
<feature type="compositionally biased region" description="Basic and acidic residues" evidence="1">
    <location>
        <begin position="219"/>
        <end position="228"/>
    </location>
</feature>
<dbReference type="OrthoDB" id="1907061at2759"/>
<feature type="region of interest" description="Disordered" evidence="1">
    <location>
        <begin position="1"/>
        <end position="137"/>
    </location>
</feature>
<sequence length="548" mass="60513">MASEQARRENVVKEREVKVEKDKVPKMTSHFESMADKSRGSDTQSHHHEEGEEETKMKRTQMPHSVGKFVVISGDKEGTGKKEGQERTSLEDIHEYRANAQQKSMDTIRAAEERNNKAKESLSHGGQGGEAADVFGQEGLGRVGVELKGEGREELESGAHGFHGEKARHAQLLAAGGEEIKERKGQVSVRGGGRSATDTVTEKGLQAKESVGKGTASEKGQRASEKFLKISTRRQGKLDTWRLKKGKRQRNKLREPKIQRPRKLGELLSMPRRKEEKQETAEQAAKDIAAEKAQRASQCLTEKGKETGNLAAQKGQRPKNKRKEAAEYAQETMVEGGKEAAHYAGVAAEKAAAVGLMQGTKSVAGTVKERWVMQGIRRQKESCSAADNVVGYRARKKKEAQHKDQEIHQINHNYIIIMYLVAQETVFSICFEGGEEEKQTGFVTEPRRGFGEEYGEGRASGENFFDYGAKGTFGEARRDIGEELYGGGRRNERYVPEEGVGEGGVLGAIGETIAEIAKATMNLVIGDPPGRTHDHGATDYMRHEHGHR</sequence>
<feature type="region of interest" description="Disordered" evidence="1">
    <location>
        <begin position="527"/>
        <end position="548"/>
    </location>
</feature>